<dbReference type="RefSeq" id="XP_005829324.1">
    <property type="nucleotide sequence ID" value="XM_005829267.1"/>
</dbReference>
<dbReference type="PaxDb" id="55529-EKX42344"/>
<dbReference type="EMBL" id="JH993017">
    <property type="protein sequence ID" value="EKX42344.1"/>
    <property type="molecule type" value="Genomic_DNA"/>
</dbReference>
<dbReference type="HOGENOM" id="CLU_1080075_0_0_1"/>
<evidence type="ECO:0000256" key="2">
    <source>
        <dbReference type="SAM" id="MobiDB-lite"/>
    </source>
</evidence>
<dbReference type="Proteomes" id="UP000011087">
    <property type="component" value="Unassembled WGS sequence"/>
</dbReference>
<gene>
    <name evidence="4" type="ORF">GUITHDRAFT_153590</name>
</gene>
<evidence type="ECO:0008006" key="7">
    <source>
        <dbReference type="Google" id="ProtNLM"/>
    </source>
</evidence>
<reference evidence="4 6" key="1">
    <citation type="journal article" date="2012" name="Nature">
        <title>Algal genomes reveal evolutionary mosaicism and the fate of nucleomorphs.</title>
        <authorList>
            <consortium name="DOE Joint Genome Institute"/>
            <person name="Curtis B.A."/>
            <person name="Tanifuji G."/>
            <person name="Burki F."/>
            <person name="Gruber A."/>
            <person name="Irimia M."/>
            <person name="Maruyama S."/>
            <person name="Arias M.C."/>
            <person name="Ball S.G."/>
            <person name="Gile G.H."/>
            <person name="Hirakawa Y."/>
            <person name="Hopkins J.F."/>
            <person name="Kuo A."/>
            <person name="Rensing S.A."/>
            <person name="Schmutz J."/>
            <person name="Symeonidi A."/>
            <person name="Elias M."/>
            <person name="Eveleigh R.J."/>
            <person name="Herman E.K."/>
            <person name="Klute M.J."/>
            <person name="Nakayama T."/>
            <person name="Obornik M."/>
            <person name="Reyes-Prieto A."/>
            <person name="Armbrust E.V."/>
            <person name="Aves S.J."/>
            <person name="Beiko R.G."/>
            <person name="Coutinho P."/>
            <person name="Dacks J.B."/>
            <person name="Durnford D.G."/>
            <person name="Fast N.M."/>
            <person name="Green B.R."/>
            <person name="Grisdale C.J."/>
            <person name="Hempel F."/>
            <person name="Henrissat B."/>
            <person name="Hoppner M.P."/>
            <person name="Ishida K."/>
            <person name="Kim E."/>
            <person name="Koreny L."/>
            <person name="Kroth P.G."/>
            <person name="Liu Y."/>
            <person name="Malik S.B."/>
            <person name="Maier U.G."/>
            <person name="McRose D."/>
            <person name="Mock T."/>
            <person name="Neilson J.A."/>
            <person name="Onodera N.T."/>
            <person name="Poole A.M."/>
            <person name="Pritham E.J."/>
            <person name="Richards T.A."/>
            <person name="Rocap G."/>
            <person name="Roy S.W."/>
            <person name="Sarai C."/>
            <person name="Schaack S."/>
            <person name="Shirato S."/>
            <person name="Slamovits C.H."/>
            <person name="Spencer D.F."/>
            <person name="Suzuki S."/>
            <person name="Worden A.Z."/>
            <person name="Zauner S."/>
            <person name="Barry K."/>
            <person name="Bell C."/>
            <person name="Bharti A.K."/>
            <person name="Crow J.A."/>
            <person name="Grimwood J."/>
            <person name="Kramer R."/>
            <person name="Lindquist E."/>
            <person name="Lucas S."/>
            <person name="Salamov A."/>
            <person name="McFadden G.I."/>
            <person name="Lane C.E."/>
            <person name="Keeling P.J."/>
            <person name="Gray M.W."/>
            <person name="Grigoriev I.V."/>
            <person name="Archibald J.M."/>
        </authorList>
    </citation>
    <scope>NUCLEOTIDE SEQUENCE</scope>
    <source>
        <strain evidence="4 6">CCMP2712</strain>
    </source>
</reference>
<evidence type="ECO:0000313" key="5">
    <source>
        <dbReference type="EnsemblProtists" id="EKX42344"/>
    </source>
</evidence>
<feature type="transmembrane region" description="Helical" evidence="3">
    <location>
        <begin position="24"/>
        <end position="44"/>
    </location>
</feature>
<dbReference type="GeneID" id="17298999"/>
<feature type="non-terminal residue" evidence="4">
    <location>
        <position position="1"/>
    </location>
</feature>
<feature type="coiled-coil region" evidence="1">
    <location>
        <begin position="148"/>
        <end position="196"/>
    </location>
</feature>
<evidence type="ECO:0000313" key="4">
    <source>
        <dbReference type="EMBL" id="EKX42344.1"/>
    </source>
</evidence>
<name>L1J2J4_GUITC</name>
<feature type="region of interest" description="Disordered" evidence="2">
    <location>
        <begin position="67"/>
        <end position="121"/>
    </location>
</feature>
<keyword evidence="6" id="KW-1185">Reference proteome</keyword>
<proteinExistence type="predicted"/>
<dbReference type="EnsemblProtists" id="EKX42344">
    <property type="protein sequence ID" value="EKX42344"/>
    <property type="gene ID" value="GUITHDRAFT_153590"/>
</dbReference>
<reference evidence="6" key="2">
    <citation type="submission" date="2012-11" db="EMBL/GenBank/DDBJ databases">
        <authorList>
            <person name="Kuo A."/>
            <person name="Curtis B.A."/>
            <person name="Tanifuji G."/>
            <person name="Burki F."/>
            <person name="Gruber A."/>
            <person name="Irimia M."/>
            <person name="Maruyama S."/>
            <person name="Arias M.C."/>
            <person name="Ball S.G."/>
            <person name="Gile G.H."/>
            <person name="Hirakawa Y."/>
            <person name="Hopkins J.F."/>
            <person name="Rensing S.A."/>
            <person name="Schmutz J."/>
            <person name="Symeonidi A."/>
            <person name="Elias M."/>
            <person name="Eveleigh R.J."/>
            <person name="Herman E.K."/>
            <person name="Klute M.J."/>
            <person name="Nakayama T."/>
            <person name="Obornik M."/>
            <person name="Reyes-Prieto A."/>
            <person name="Armbrust E.V."/>
            <person name="Aves S.J."/>
            <person name="Beiko R.G."/>
            <person name="Coutinho P."/>
            <person name="Dacks J.B."/>
            <person name="Durnford D.G."/>
            <person name="Fast N.M."/>
            <person name="Green B.R."/>
            <person name="Grisdale C."/>
            <person name="Hempe F."/>
            <person name="Henrissat B."/>
            <person name="Hoppner M.P."/>
            <person name="Ishida K.-I."/>
            <person name="Kim E."/>
            <person name="Koreny L."/>
            <person name="Kroth P.G."/>
            <person name="Liu Y."/>
            <person name="Malik S.-B."/>
            <person name="Maier U.G."/>
            <person name="McRose D."/>
            <person name="Mock T."/>
            <person name="Neilson J.A."/>
            <person name="Onodera N.T."/>
            <person name="Poole A.M."/>
            <person name="Pritham E.J."/>
            <person name="Richards T.A."/>
            <person name="Rocap G."/>
            <person name="Roy S.W."/>
            <person name="Sarai C."/>
            <person name="Schaack S."/>
            <person name="Shirato S."/>
            <person name="Slamovits C.H."/>
            <person name="Spencer D.F."/>
            <person name="Suzuki S."/>
            <person name="Worden A.Z."/>
            <person name="Zauner S."/>
            <person name="Barry K."/>
            <person name="Bell C."/>
            <person name="Bharti A.K."/>
            <person name="Crow J.A."/>
            <person name="Grimwood J."/>
            <person name="Kramer R."/>
            <person name="Lindquist E."/>
            <person name="Lucas S."/>
            <person name="Salamov A."/>
            <person name="McFadden G.I."/>
            <person name="Lane C.E."/>
            <person name="Keeling P.J."/>
            <person name="Gray M.W."/>
            <person name="Grigoriev I.V."/>
            <person name="Archibald J.M."/>
        </authorList>
    </citation>
    <scope>NUCLEOTIDE SEQUENCE</scope>
    <source>
        <strain evidence="6">CCMP2712</strain>
    </source>
</reference>
<keyword evidence="1" id="KW-0175">Coiled coil</keyword>
<keyword evidence="3" id="KW-0472">Membrane</keyword>
<sequence>MQGYGAFARQETTTMADGNKSKRVKASIAATLCGAILLACIVVFTTHRNTTILENDLSKSLMEEGSISINPESDNPAADFYANSESAGSDEDVEDAGPGNHLGGWTHPELLDPPSPEQLQSFVDPKQKQPLVLRPEDYMRNPGSAFTLDHDIEEVKKIQQNLQKTHEEAQAAKSTYEKEEQKSAALRKEYVDYVNKVKQMEMMRRQAMVSGAYPSGQGMMGRGKNMMWGAYAQAPQHKNSKAGTDQFIIDSEQMEDPA</sequence>
<reference evidence="5" key="3">
    <citation type="submission" date="2015-06" db="UniProtKB">
        <authorList>
            <consortium name="EnsemblProtists"/>
        </authorList>
    </citation>
    <scope>IDENTIFICATION</scope>
</reference>
<evidence type="ECO:0000313" key="6">
    <source>
        <dbReference type="Proteomes" id="UP000011087"/>
    </source>
</evidence>
<evidence type="ECO:0000256" key="3">
    <source>
        <dbReference type="SAM" id="Phobius"/>
    </source>
</evidence>
<dbReference type="AlphaFoldDB" id="L1J2J4"/>
<keyword evidence="3" id="KW-0812">Transmembrane</keyword>
<accession>L1J2J4</accession>
<protein>
    <recommendedName>
        <fullName evidence="7">Transmembrane protein</fullName>
    </recommendedName>
</protein>
<dbReference type="OrthoDB" id="10652661at2759"/>
<dbReference type="KEGG" id="gtt:GUITHDRAFT_153590"/>
<keyword evidence="3" id="KW-1133">Transmembrane helix</keyword>
<organism evidence="4">
    <name type="scientific">Guillardia theta (strain CCMP2712)</name>
    <name type="common">Cryptophyte</name>
    <dbReference type="NCBI Taxonomy" id="905079"/>
    <lineage>
        <taxon>Eukaryota</taxon>
        <taxon>Cryptophyceae</taxon>
        <taxon>Pyrenomonadales</taxon>
        <taxon>Geminigeraceae</taxon>
        <taxon>Guillardia</taxon>
    </lineage>
</organism>
<evidence type="ECO:0000256" key="1">
    <source>
        <dbReference type="SAM" id="Coils"/>
    </source>
</evidence>